<accession>A0A9D1E8Q6</accession>
<dbReference type="InterPro" id="IPR029057">
    <property type="entry name" value="PRTase-like"/>
</dbReference>
<dbReference type="PANTHER" id="PTHR47505:SF1">
    <property type="entry name" value="DNA UTILIZATION PROTEIN YHGH"/>
    <property type="match status" value="1"/>
</dbReference>
<evidence type="ECO:0000259" key="2">
    <source>
        <dbReference type="Pfam" id="PF00156"/>
    </source>
</evidence>
<comment type="similarity">
    <text evidence="1">Belongs to the ComF/GntX family.</text>
</comment>
<reference evidence="4" key="2">
    <citation type="journal article" date="2021" name="PeerJ">
        <title>Extensive microbial diversity within the chicken gut microbiome revealed by metagenomics and culture.</title>
        <authorList>
            <person name="Gilroy R."/>
            <person name="Ravi A."/>
            <person name="Getino M."/>
            <person name="Pursley I."/>
            <person name="Horton D.L."/>
            <person name="Alikhan N.F."/>
            <person name="Baker D."/>
            <person name="Gharbi K."/>
            <person name="Hall N."/>
            <person name="Watson M."/>
            <person name="Adriaenssens E.M."/>
            <person name="Foster-Nyarko E."/>
            <person name="Jarju S."/>
            <person name="Secka A."/>
            <person name="Antonio M."/>
            <person name="Oren A."/>
            <person name="Chaudhuri R.R."/>
            <person name="La Ragione R."/>
            <person name="Hildebrand F."/>
            <person name="Pallen M.J."/>
        </authorList>
    </citation>
    <scope>NUCLEOTIDE SEQUENCE</scope>
    <source>
        <strain evidence="4">ChiSjej5B23-6657</strain>
    </source>
</reference>
<dbReference type="CDD" id="cd06223">
    <property type="entry name" value="PRTases_typeI"/>
    <property type="match status" value="1"/>
</dbReference>
<name>A0A9D1E8Q6_9FIRM</name>
<reference evidence="4" key="1">
    <citation type="submission" date="2020-10" db="EMBL/GenBank/DDBJ databases">
        <authorList>
            <person name="Gilroy R."/>
        </authorList>
    </citation>
    <scope>NUCLEOTIDE SEQUENCE</scope>
    <source>
        <strain evidence="4">ChiSjej5B23-6657</strain>
    </source>
</reference>
<feature type="domain" description="Double zinc ribbon" evidence="3">
    <location>
        <begin position="20"/>
        <end position="85"/>
    </location>
</feature>
<evidence type="ECO:0000313" key="5">
    <source>
        <dbReference type="Proteomes" id="UP000823912"/>
    </source>
</evidence>
<dbReference type="InterPro" id="IPR051910">
    <property type="entry name" value="ComF/GntX_DNA_util-trans"/>
</dbReference>
<dbReference type="AlphaFoldDB" id="A0A9D1E8Q6"/>
<dbReference type="SUPFAM" id="SSF53271">
    <property type="entry name" value="PRTase-like"/>
    <property type="match status" value="1"/>
</dbReference>
<organism evidence="4 5">
    <name type="scientific">Candidatus Pullilachnospira gallistercoris</name>
    <dbReference type="NCBI Taxonomy" id="2840911"/>
    <lineage>
        <taxon>Bacteria</taxon>
        <taxon>Bacillati</taxon>
        <taxon>Bacillota</taxon>
        <taxon>Clostridia</taxon>
        <taxon>Lachnospirales</taxon>
        <taxon>Lachnospiraceae</taxon>
        <taxon>Lachnospiraceae incertae sedis</taxon>
        <taxon>Candidatus Pullilachnospira</taxon>
    </lineage>
</organism>
<comment type="caution">
    <text evidence="4">The sequence shown here is derived from an EMBL/GenBank/DDBJ whole genome shotgun (WGS) entry which is preliminary data.</text>
</comment>
<dbReference type="Pfam" id="PF18912">
    <property type="entry name" value="DZR_2"/>
    <property type="match status" value="1"/>
</dbReference>
<evidence type="ECO:0000256" key="1">
    <source>
        <dbReference type="ARBA" id="ARBA00008007"/>
    </source>
</evidence>
<dbReference type="EMBL" id="DVHM01000036">
    <property type="protein sequence ID" value="HIR70076.1"/>
    <property type="molecule type" value="Genomic_DNA"/>
</dbReference>
<protein>
    <submittedName>
        <fullName evidence="4">ComF family protein</fullName>
    </submittedName>
</protein>
<dbReference type="Pfam" id="PF00156">
    <property type="entry name" value="Pribosyltran"/>
    <property type="match status" value="1"/>
</dbReference>
<sequence>MGEENGEKNMRRKRMKKWKKLLFPPRCPGCDRILELWEEKEGFCPVCRKEIRQVKDRCCMKCGKLLEVGGGIGLDSGKEYCNDCANNRHAFAQGRGVYVYRGPMKGSMYRFKYGNRRCYARTYAADAERALGGWIRRRDPQMIVPVPLYFGKRRKRGYNQAEVWAKALGERLGVSVEKRALLRLRATRPQKELNPAGRIYNLDRAFYARRDLVEGKRILLADDIYTTGSTMDAAAGELLAAGAVEVCCISICTGAEKSSLG</sequence>
<gene>
    <name evidence="4" type="ORF">IAA55_02205</name>
</gene>
<dbReference type="InterPro" id="IPR044005">
    <property type="entry name" value="DZR_2"/>
</dbReference>
<feature type="domain" description="Phosphoribosyltransferase" evidence="2">
    <location>
        <begin position="185"/>
        <end position="256"/>
    </location>
</feature>
<dbReference type="PANTHER" id="PTHR47505">
    <property type="entry name" value="DNA UTILIZATION PROTEIN YHGH"/>
    <property type="match status" value="1"/>
</dbReference>
<proteinExistence type="inferred from homology"/>
<dbReference type="Gene3D" id="3.40.50.2020">
    <property type="match status" value="1"/>
</dbReference>
<dbReference type="InterPro" id="IPR000836">
    <property type="entry name" value="PRTase_dom"/>
</dbReference>
<evidence type="ECO:0000313" key="4">
    <source>
        <dbReference type="EMBL" id="HIR70076.1"/>
    </source>
</evidence>
<evidence type="ECO:0000259" key="3">
    <source>
        <dbReference type="Pfam" id="PF18912"/>
    </source>
</evidence>
<dbReference type="Proteomes" id="UP000823912">
    <property type="component" value="Unassembled WGS sequence"/>
</dbReference>